<reference evidence="2" key="1">
    <citation type="submission" date="2022-12" db="EMBL/GenBank/DDBJ databases">
        <authorList>
            <person name="Webb A."/>
        </authorList>
    </citation>
    <scope>NUCLEOTIDE SEQUENCE</scope>
    <source>
        <strain evidence="2">Pd1</strain>
    </source>
</reference>
<feature type="compositionally biased region" description="Polar residues" evidence="1">
    <location>
        <begin position="778"/>
        <end position="787"/>
    </location>
</feature>
<feature type="compositionally biased region" description="Basic and acidic residues" evidence="1">
    <location>
        <begin position="374"/>
        <end position="390"/>
    </location>
</feature>
<feature type="compositionally biased region" description="Polar residues" evidence="1">
    <location>
        <begin position="362"/>
        <end position="373"/>
    </location>
</feature>
<protein>
    <recommendedName>
        <fullName evidence="4">RRM domain-containing protein</fullName>
    </recommendedName>
</protein>
<feature type="compositionally biased region" description="Basic and acidic residues" evidence="1">
    <location>
        <begin position="846"/>
        <end position="870"/>
    </location>
</feature>
<evidence type="ECO:0000313" key="3">
    <source>
        <dbReference type="Proteomes" id="UP001162029"/>
    </source>
</evidence>
<feature type="compositionally biased region" description="Polar residues" evidence="1">
    <location>
        <begin position="451"/>
        <end position="475"/>
    </location>
</feature>
<keyword evidence="3" id="KW-1185">Reference proteome</keyword>
<feature type="compositionally biased region" description="Basic and acidic residues" evidence="1">
    <location>
        <begin position="923"/>
        <end position="943"/>
    </location>
</feature>
<gene>
    <name evidence="2" type="ORF">PDE001_LOCUS3385</name>
</gene>
<dbReference type="Proteomes" id="UP001162029">
    <property type="component" value="Unassembled WGS sequence"/>
</dbReference>
<feature type="compositionally biased region" description="Basic and acidic residues" evidence="1">
    <location>
        <begin position="877"/>
        <end position="886"/>
    </location>
</feature>
<sequence length="1090" mass="123728">MVEPEAKLHVSLKEGLPWLKRLQGALDDDDSSDSSSYPTNITSVKVVKKKKPEKEGDDRRRVTKRQRQQEDNDSDYESSEGSNVAKEMQRRMLNKNDRTGTLVRRKRPYRAPKKEQSKELKKRKISVAAGATALKEKRKQYLYMRREIARENDRIALKLTQDESSRAIRLVQNEQTIFVDKEADIEAERVDLPIVAIGNALHALKQDEDEVGPRFVAEAIAAELTKHVGNEEELMTTPEPIEHENHDEVCLAVIKNEINELNKLVRNGEPESTLTKPEKAGINVIAKVETTENAKEVVTSEKSEESGPAHKILGAALAPTVTSSDLVKHGSQDKMKEEVLIDVKAAPRLVKKEGNDERQTESRVVTQNANGSVKNEDRAEKNSSEKKRKDLVLEMMPIPCKKMKTGVSTALSTAESFVIPKRSCGNNGKGAHTAVAQASRARTDKSHASIDKNSLGTPGSVTMLSLPTPGSSPNLSKVVDPVRPVSKKLKNPVPVKKNASICRQDQALMRLSRKRNSIFMAATELTAQAPDFRSNTGRMMGYEVYDVDGKALPDLIPRLSCATKREMASNQESHAASFFGVSLSVPKAIEKTSPIVYECCNNDLDIRKISCYEELRFHRSEEREYYQRRMYGTAFVPQKLRGWITLMVRNARFERKSTGIRFNQDRDREEFAASLSKRYTHNKSVPRCDIPRENWHKLMRNQPASVFLHYYNREDAEQASHIFRDDLGHPLELKLNLKAGVVIRASSFPAVGPSSQRVPHRSHSSERSVPESSPVSSQNGSPRNTSAWRRERLPVSKSDNQYSRYGPPSLLPWFRGERQYNTFDGGSKRSRAMVKSRSRSRSRSKSFHDRRNGPNAHEGRADQGKVKRDWTSPLAPDPRERTDSGNKKTSSAVYSDADTPARKRARSSPRSPRRSPIFGQDTSKCELKIDDERKRREEGEILSKSEINPVRTTSERDRRSGLHGARSPSRRWQQEPINTEVSQRWDHISNYSCARSRSPAARHRFDQQWSNRNMNKQRSRSRSRSRPETLPMQSGRGGNYSDQYNLHRGFRRFERAGAYDDGTREHGMYMDRGRLDYDGRRGGSDLRPRQ</sequence>
<evidence type="ECO:0000313" key="2">
    <source>
        <dbReference type="EMBL" id="CAI5725581.1"/>
    </source>
</evidence>
<feature type="region of interest" description="Disordered" evidence="1">
    <location>
        <begin position="1062"/>
        <end position="1090"/>
    </location>
</feature>
<feature type="compositionally biased region" description="Basic residues" evidence="1">
    <location>
        <begin position="828"/>
        <end position="845"/>
    </location>
</feature>
<accession>A0AAV0TTU9</accession>
<feature type="region of interest" description="Disordered" evidence="1">
    <location>
        <begin position="750"/>
        <end position="978"/>
    </location>
</feature>
<feature type="compositionally biased region" description="Basic residues" evidence="1">
    <location>
        <begin position="902"/>
        <end position="913"/>
    </location>
</feature>
<organism evidence="2 3">
    <name type="scientific">Peronospora destructor</name>
    <dbReference type="NCBI Taxonomy" id="86335"/>
    <lineage>
        <taxon>Eukaryota</taxon>
        <taxon>Sar</taxon>
        <taxon>Stramenopiles</taxon>
        <taxon>Oomycota</taxon>
        <taxon>Peronosporomycetes</taxon>
        <taxon>Peronosporales</taxon>
        <taxon>Peronosporaceae</taxon>
        <taxon>Peronospora</taxon>
    </lineage>
</organism>
<evidence type="ECO:0008006" key="4">
    <source>
        <dbReference type="Google" id="ProtNLM"/>
    </source>
</evidence>
<evidence type="ECO:0000256" key="1">
    <source>
        <dbReference type="SAM" id="MobiDB-lite"/>
    </source>
</evidence>
<name>A0AAV0TTU9_9STRA</name>
<feature type="compositionally biased region" description="Basic and acidic residues" evidence="1">
    <location>
        <begin position="351"/>
        <end position="361"/>
    </location>
</feature>
<feature type="region of interest" description="Disordered" evidence="1">
    <location>
        <begin position="443"/>
        <end position="479"/>
    </location>
</feature>
<feature type="compositionally biased region" description="Basic residues" evidence="1">
    <location>
        <begin position="1015"/>
        <end position="1024"/>
    </location>
</feature>
<feature type="region of interest" description="Disordered" evidence="1">
    <location>
        <begin position="994"/>
        <end position="1043"/>
    </location>
</feature>
<feature type="region of interest" description="Disordered" evidence="1">
    <location>
        <begin position="351"/>
        <end position="390"/>
    </location>
</feature>
<dbReference type="EMBL" id="CANTFM010000575">
    <property type="protein sequence ID" value="CAI5725581.1"/>
    <property type="molecule type" value="Genomic_DNA"/>
</dbReference>
<comment type="caution">
    <text evidence="2">The sequence shown here is derived from an EMBL/GenBank/DDBJ whole genome shotgun (WGS) entry which is preliminary data.</text>
</comment>
<feature type="compositionally biased region" description="Basic and acidic residues" evidence="1">
    <location>
        <begin position="87"/>
        <end position="98"/>
    </location>
</feature>
<proteinExistence type="predicted"/>
<dbReference type="AlphaFoldDB" id="A0AAV0TTU9"/>
<feature type="region of interest" description="Disordered" evidence="1">
    <location>
        <begin position="25"/>
        <end position="122"/>
    </location>
</feature>